<evidence type="ECO:0000313" key="2">
    <source>
        <dbReference type="WBParaSite" id="L893_g30500.t1"/>
    </source>
</evidence>
<accession>A0A1I7ZXA0</accession>
<name>A0A1I7ZXA0_9BILA</name>
<proteinExistence type="predicted"/>
<dbReference type="Proteomes" id="UP000095287">
    <property type="component" value="Unplaced"/>
</dbReference>
<evidence type="ECO:0000313" key="1">
    <source>
        <dbReference type="Proteomes" id="UP000095287"/>
    </source>
</evidence>
<reference evidence="2" key="1">
    <citation type="submission" date="2016-11" db="UniProtKB">
        <authorList>
            <consortium name="WormBaseParasite"/>
        </authorList>
    </citation>
    <scope>IDENTIFICATION</scope>
</reference>
<dbReference type="AlphaFoldDB" id="A0A1I7ZXA0"/>
<dbReference type="WBParaSite" id="L893_g30500.t1">
    <property type="protein sequence ID" value="L893_g30500.t1"/>
    <property type="gene ID" value="L893_g30500"/>
</dbReference>
<keyword evidence="1" id="KW-1185">Reference proteome</keyword>
<sequence length="91" mass="11027">MQLTSRQRYLESLDAKEEIARSFLRQREFRERMDDDVQVEDVGRILKSDIDAAHMRRLEEVAARNPREIREEHRWMDAVRNTTFVPRTKPE</sequence>
<organism evidence="1 2">
    <name type="scientific">Steinernema glaseri</name>
    <dbReference type="NCBI Taxonomy" id="37863"/>
    <lineage>
        <taxon>Eukaryota</taxon>
        <taxon>Metazoa</taxon>
        <taxon>Ecdysozoa</taxon>
        <taxon>Nematoda</taxon>
        <taxon>Chromadorea</taxon>
        <taxon>Rhabditida</taxon>
        <taxon>Tylenchina</taxon>
        <taxon>Panagrolaimomorpha</taxon>
        <taxon>Strongyloidoidea</taxon>
        <taxon>Steinernematidae</taxon>
        <taxon>Steinernema</taxon>
    </lineage>
</organism>
<protein>
    <submittedName>
        <fullName evidence="2">Uncharacterized protein</fullName>
    </submittedName>
</protein>